<dbReference type="Pfam" id="PF03992">
    <property type="entry name" value="ABM"/>
    <property type="match status" value="1"/>
</dbReference>
<dbReference type="InterPro" id="IPR011008">
    <property type="entry name" value="Dimeric_a/b-barrel"/>
</dbReference>
<dbReference type="InterPro" id="IPR007138">
    <property type="entry name" value="ABM_dom"/>
</dbReference>
<organism evidence="2 3">
    <name type="scientific">Aestuariispira insulae</name>
    <dbReference type="NCBI Taxonomy" id="1461337"/>
    <lineage>
        <taxon>Bacteria</taxon>
        <taxon>Pseudomonadati</taxon>
        <taxon>Pseudomonadota</taxon>
        <taxon>Alphaproteobacteria</taxon>
        <taxon>Rhodospirillales</taxon>
        <taxon>Kiloniellaceae</taxon>
        <taxon>Aestuariispira</taxon>
    </lineage>
</organism>
<dbReference type="GO" id="GO:0004497">
    <property type="term" value="F:monooxygenase activity"/>
    <property type="evidence" value="ECO:0007669"/>
    <property type="project" value="UniProtKB-KW"/>
</dbReference>
<accession>A0A3D9HJY6</accession>
<dbReference type="OrthoDB" id="287932at2"/>
<keyword evidence="3" id="KW-1185">Reference proteome</keyword>
<dbReference type="Gene3D" id="3.30.70.100">
    <property type="match status" value="1"/>
</dbReference>
<dbReference type="AlphaFoldDB" id="A0A3D9HJY6"/>
<dbReference type="SUPFAM" id="SSF54909">
    <property type="entry name" value="Dimeric alpha+beta barrel"/>
    <property type="match status" value="1"/>
</dbReference>
<dbReference type="EMBL" id="QRDW01000005">
    <property type="protein sequence ID" value="RED49817.1"/>
    <property type="molecule type" value="Genomic_DNA"/>
</dbReference>
<protein>
    <submittedName>
        <fullName evidence="2">Quinol monooxygenase YgiN</fullName>
    </submittedName>
</protein>
<dbReference type="Proteomes" id="UP000256845">
    <property type="component" value="Unassembled WGS sequence"/>
</dbReference>
<name>A0A3D9HJY6_9PROT</name>
<gene>
    <name evidence="2" type="ORF">DFP90_105189</name>
</gene>
<sequence>MPVTRITEFKAAERKAGDLHDFLLGLVPYISGSAGCHSVEVLKKGSDTSSFLVLERWDSAESHMASVSGFPREDMEAIMPLLAQPPKGDYYTA</sequence>
<evidence type="ECO:0000313" key="2">
    <source>
        <dbReference type="EMBL" id="RED49817.1"/>
    </source>
</evidence>
<keyword evidence="2" id="KW-0560">Oxidoreductase</keyword>
<evidence type="ECO:0000313" key="3">
    <source>
        <dbReference type="Proteomes" id="UP000256845"/>
    </source>
</evidence>
<proteinExistence type="predicted"/>
<feature type="domain" description="ABM" evidence="1">
    <location>
        <begin position="2"/>
        <end position="67"/>
    </location>
</feature>
<dbReference type="RefSeq" id="WP_115937064.1">
    <property type="nucleotide sequence ID" value="NZ_QRDW01000005.1"/>
</dbReference>
<keyword evidence="2" id="KW-0503">Monooxygenase</keyword>
<evidence type="ECO:0000259" key="1">
    <source>
        <dbReference type="Pfam" id="PF03992"/>
    </source>
</evidence>
<comment type="caution">
    <text evidence="2">The sequence shown here is derived from an EMBL/GenBank/DDBJ whole genome shotgun (WGS) entry which is preliminary data.</text>
</comment>
<reference evidence="2 3" key="1">
    <citation type="submission" date="2018-07" db="EMBL/GenBank/DDBJ databases">
        <title>Genomic Encyclopedia of Type Strains, Phase III (KMG-III): the genomes of soil and plant-associated and newly described type strains.</title>
        <authorList>
            <person name="Whitman W."/>
        </authorList>
    </citation>
    <scope>NUCLEOTIDE SEQUENCE [LARGE SCALE GENOMIC DNA]</scope>
    <source>
        <strain evidence="2 3">CECT 8488</strain>
    </source>
</reference>